<dbReference type="SUPFAM" id="SSF69318">
    <property type="entry name" value="Integrin alpha N-terminal domain"/>
    <property type="match status" value="1"/>
</dbReference>
<sequence length="510" mass="53401">MSSNRPRKAITGGLMATAVAAPFAIAAPAHAVVGDAVEQGAYAFTAHLAVDDTDRACSGVLVDHQWVLSAASCFAETPGKAVPAGKPSAKTVATVGRADLSASGGHTSEIVELVPSPDRELVMARLAKPADGLTPIDLATDAPAAGDSLKVAGFGRTKTTWVPERLHAGTFTVDSVTDTAVNISAEDGAGAVCKGDAGGPAFRERSGVFELVAVNSRSWQGGCFGETETRTGAAESRVDTAAGWIQRIRLASLHQNVTDLVTSADFNGDGRPDVAAILKDGNLHAFYTAANGKLQYGRELWKHDGSWRHKLKIVGGDFNGDGRADIAAVNGDGNLHLYPGTSGGRLGSPLKMWKDDSWRNFLNVTRYRGVGWERDGLIAISPSGGLYAYPSAANGVLSGKRHEMWHDKTWNKKHISSGDFNGDGRDDVIAVAQSGGLHLYKGNAKGKLDSGASMWHDESWGGFRVIMGGDFNGDGKGDVAAINSSGGLYLYPGDGKGKLGSRTAMWPAKS</sequence>
<evidence type="ECO:0000256" key="1">
    <source>
        <dbReference type="ARBA" id="ARBA00022729"/>
    </source>
</evidence>
<feature type="domain" description="Peptidase S1" evidence="3">
    <location>
        <begin position="10"/>
        <end position="250"/>
    </location>
</feature>
<dbReference type="SMART" id="SM00020">
    <property type="entry name" value="Tryp_SPc"/>
    <property type="match status" value="1"/>
</dbReference>
<keyword evidence="1 2" id="KW-0732">Signal</keyword>
<evidence type="ECO:0000313" key="4">
    <source>
        <dbReference type="EMBL" id="MDH2393036.1"/>
    </source>
</evidence>
<reference evidence="4 5" key="1">
    <citation type="submission" date="2023-04" db="EMBL/GenBank/DDBJ databases">
        <title>Streptomyces chengmaiensis sp. nov. isolated from the stem of mangrove plant in Hainan.</title>
        <authorList>
            <person name="Huang X."/>
            <person name="Zhou S."/>
            <person name="Chu X."/>
            <person name="Xie Y."/>
            <person name="Lin Y."/>
        </authorList>
    </citation>
    <scope>NUCLEOTIDE SEQUENCE [LARGE SCALE GENOMIC DNA]</scope>
    <source>
        <strain evidence="4 5">HNM0663</strain>
    </source>
</reference>
<dbReference type="EMBL" id="JARWBG010000054">
    <property type="protein sequence ID" value="MDH2393036.1"/>
    <property type="molecule type" value="Genomic_DNA"/>
</dbReference>
<dbReference type="InterPro" id="IPR009003">
    <property type="entry name" value="Peptidase_S1_PA"/>
</dbReference>
<organism evidence="4 5">
    <name type="scientific">Streptomyces chengmaiensis</name>
    <dbReference type="NCBI Taxonomy" id="3040919"/>
    <lineage>
        <taxon>Bacteria</taxon>
        <taxon>Bacillati</taxon>
        <taxon>Actinomycetota</taxon>
        <taxon>Actinomycetes</taxon>
        <taxon>Kitasatosporales</taxon>
        <taxon>Streptomycetaceae</taxon>
        <taxon>Streptomyces</taxon>
    </lineage>
</organism>
<gene>
    <name evidence="4" type="ORF">QCN29_30530</name>
</gene>
<dbReference type="Gene3D" id="2.40.128.340">
    <property type="match status" value="2"/>
</dbReference>
<dbReference type="InterPro" id="IPR001254">
    <property type="entry name" value="Trypsin_dom"/>
</dbReference>
<dbReference type="Pfam" id="PF00089">
    <property type="entry name" value="Trypsin"/>
    <property type="match status" value="1"/>
</dbReference>
<dbReference type="SUPFAM" id="SSF50494">
    <property type="entry name" value="Trypsin-like serine proteases"/>
    <property type="match status" value="1"/>
</dbReference>
<keyword evidence="5" id="KW-1185">Reference proteome</keyword>
<dbReference type="Pfam" id="PF13517">
    <property type="entry name" value="FG-GAP_3"/>
    <property type="match status" value="2"/>
</dbReference>
<dbReference type="PROSITE" id="PS50240">
    <property type="entry name" value="TRYPSIN_DOM"/>
    <property type="match status" value="1"/>
</dbReference>
<accession>A0ABT6HWF0</accession>
<dbReference type="InterPro" id="IPR001314">
    <property type="entry name" value="Peptidase_S1A"/>
</dbReference>
<name>A0ABT6HWF0_9ACTN</name>
<dbReference type="Proteomes" id="UP001223144">
    <property type="component" value="Unassembled WGS sequence"/>
</dbReference>
<evidence type="ECO:0000256" key="2">
    <source>
        <dbReference type="SAM" id="SignalP"/>
    </source>
</evidence>
<evidence type="ECO:0000313" key="5">
    <source>
        <dbReference type="Proteomes" id="UP001223144"/>
    </source>
</evidence>
<dbReference type="PANTHER" id="PTHR45460">
    <property type="entry name" value="SIMILAR TO CYSTEINE PROTEINASE"/>
    <property type="match status" value="1"/>
</dbReference>
<dbReference type="InterPro" id="IPR013517">
    <property type="entry name" value="FG-GAP"/>
</dbReference>
<dbReference type="Gene3D" id="2.40.10.10">
    <property type="entry name" value="Trypsin-like serine proteases"/>
    <property type="match status" value="1"/>
</dbReference>
<comment type="caution">
    <text evidence="4">The sequence shown here is derived from an EMBL/GenBank/DDBJ whole genome shotgun (WGS) entry which is preliminary data.</text>
</comment>
<proteinExistence type="predicted"/>
<dbReference type="PRINTS" id="PR00722">
    <property type="entry name" value="CHYMOTRYPSIN"/>
</dbReference>
<evidence type="ECO:0000259" key="3">
    <source>
        <dbReference type="PROSITE" id="PS50240"/>
    </source>
</evidence>
<feature type="signal peptide" evidence="2">
    <location>
        <begin position="1"/>
        <end position="31"/>
    </location>
</feature>
<feature type="chain" id="PRO_5046665114" evidence="2">
    <location>
        <begin position="32"/>
        <end position="510"/>
    </location>
</feature>
<protein>
    <submittedName>
        <fullName evidence="4">FG-GAP-like repeat-containing protein</fullName>
    </submittedName>
</protein>
<dbReference type="InterPro" id="IPR028994">
    <property type="entry name" value="Integrin_alpha_N"/>
</dbReference>
<dbReference type="RefSeq" id="WP_279932235.1">
    <property type="nucleotide sequence ID" value="NZ_JARWBG010000054.1"/>
</dbReference>
<dbReference type="InterPro" id="IPR043504">
    <property type="entry name" value="Peptidase_S1_PA_chymotrypsin"/>
</dbReference>
<dbReference type="PANTHER" id="PTHR45460:SF2">
    <property type="entry name" value="ALPHA 1,3 GLUCANASE, GH71 FAMILY (EUROFUNG)"/>
    <property type="match status" value="1"/>
</dbReference>